<gene>
    <name evidence="1" type="ORF">GCM10007981_07210</name>
</gene>
<proteinExistence type="predicted"/>
<protein>
    <submittedName>
        <fullName evidence="1">Uncharacterized protein</fullName>
    </submittedName>
</protein>
<keyword evidence="2" id="KW-1185">Reference proteome</keyword>
<dbReference type="RefSeq" id="WP_188596088.1">
    <property type="nucleotide sequence ID" value="NZ_BMNL01000002.1"/>
</dbReference>
<organism evidence="1 2">
    <name type="scientific">Thermocladium modestius</name>
    <dbReference type="NCBI Taxonomy" id="62609"/>
    <lineage>
        <taxon>Archaea</taxon>
        <taxon>Thermoproteota</taxon>
        <taxon>Thermoprotei</taxon>
        <taxon>Thermoproteales</taxon>
        <taxon>Thermoproteaceae</taxon>
        <taxon>Thermocladium</taxon>
    </lineage>
</organism>
<sequence length="185" mass="21061">MLRNTTIYVPRGLYEEVGEACISGILRRFLRSEEAGTILNAAIEGDPACIAIKSGNNRVRYHLKTDIRTLNSLKLLSAKMNLTISDVASIIIYLSLHERSVDGFTMSKMLCDRFGEEYEEAGLEMASTFIGEYDRFNLTLIMRQIQEMKLGSTSCIDYMNKLIEFMSDKYGAHRLFSFVRSIMEP</sequence>
<accession>A0A830GT61</accession>
<name>A0A830GT61_9CREN</name>
<comment type="caution">
    <text evidence="1">The sequence shown here is derived from an EMBL/GenBank/DDBJ whole genome shotgun (WGS) entry which is preliminary data.</text>
</comment>
<reference evidence="1" key="1">
    <citation type="journal article" date="2014" name="Int. J. Syst. Evol. Microbiol.">
        <title>Complete genome sequence of Corynebacterium casei LMG S-19264T (=DSM 44701T), isolated from a smear-ripened cheese.</title>
        <authorList>
            <consortium name="US DOE Joint Genome Institute (JGI-PGF)"/>
            <person name="Walter F."/>
            <person name="Albersmeier A."/>
            <person name="Kalinowski J."/>
            <person name="Ruckert C."/>
        </authorList>
    </citation>
    <scope>NUCLEOTIDE SEQUENCE</scope>
    <source>
        <strain evidence="1">JCM 10088</strain>
    </source>
</reference>
<reference evidence="1" key="2">
    <citation type="submission" date="2020-09" db="EMBL/GenBank/DDBJ databases">
        <authorList>
            <person name="Sun Q."/>
            <person name="Ohkuma M."/>
        </authorList>
    </citation>
    <scope>NUCLEOTIDE SEQUENCE</scope>
    <source>
        <strain evidence="1">JCM 10088</strain>
    </source>
</reference>
<evidence type="ECO:0000313" key="1">
    <source>
        <dbReference type="EMBL" id="GGP20179.1"/>
    </source>
</evidence>
<dbReference type="AlphaFoldDB" id="A0A830GT61"/>
<dbReference type="EMBL" id="BMNL01000002">
    <property type="protein sequence ID" value="GGP20179.1"/>
    <property type="molecule type" value="Genomic_DNA"/>
</dbReference>
<dbReference type="Proteomes" id="UP000610960">
    <property type="component" value="Unassembled WGS sequence"/>
</dbReference>
<evidence type="ECO:0000313" key="2">
    <source>
        <dbReference type="Proteomes" id="UP000610960"/>
    </source>
</evidence>